<dbReference type="KEGG" id="samy:DB32_000516"/>
<dbReference type="PIRSF" id="PIRSF017434">
    <property type="entry name" value="Purine_5'-nucleotidase"/>
    <property type="match status" value="1"/>
</dbReference>
<organism evidence="5 6">
    <name type="scientific">Sandaracinus amylolyticus</name>
    <dbReference type="NCBI Taxonomy" id="927083"/>
    <lineage>
        <taxon>Bacteria</taxon>
        <taxon>Pseudomonadati</taxon>
        <taxon>Myxococcota</taxon>
        <taxon>Polyangia</taxon>
        <taxon>Polyangiales</taxon>
        <taxon>Sandaracinaceae</taxon>
        <taxon>Sandaracinus</taxon>
    </lineage>
</organism>
<dbReference type="Gene3D" id="3.40.50.1000">
    <property type="entry name" value="HAD superfamily/HAD-like"/>
    <property type="match status" value="1"/>
</dbReference>
<evidence type="ECO:0000256" key="4">
    <source>
        <dbReference type="ARBA" id="ARBA00022842"/>
    </source>
</evidence>
<evidence type="ECO:0000256" key="2">
    <source>
        <dbReference type="ARBA" id="ARBA00022723"/>
    </source>
</evidence>
<dbReference type="InterPro" id="IPR023214">
    <property type="entry name" value="HAD_sf"/>
</dbReference>
<dbReference type="GO" id="GO:0008253">
    <property type="term" value="F:5'-nucleotidase activity"/>
    <property type="evidence" value="ECO:0007669"/>
    <property type="project" value="TreeGrafter"/>
</dbReference>
<dbReference type="PANTHER" id="PTHR12103">
    <property type="entry name" value="5'-NUCLEOTIDASE DOMAIN-CONTAINING"/>
    <property type="match status" value="1"/>
</dbReference>
<keyword evidence="4" id="KW-0460">Magnesium</keyword>
<dbReference type="NCBIfam" id="TIGR02244">
    <property type="entry name" value="HAD-IG-Ncltidse"/>
    <property type="match status" value="1"/>
</dbReference>
<protein>
    <submittedName>
        <fullName evidence="5">HAD superfamily (Subfamily IG) hydrolase, 5'-nucleotidase</fullName>
    </submittedName>
</protein>
<dbReference type="InterPro" id="IPR036412">
    <property type="entry name" value="HAD-like_sf"/>
</dbReference>
<keyword evidence="2" id="KW-0479">Metal-binding</keyword>
<keyword evidence="6" id="KW-1185">Reference proteome</keyword>
<name>A0A0F6VZ72_9BACT</name>
<accession>A0A0F6VZ72</accession>
<dbReference type="Proteomes" id="UP000034883">
    <property type="component" value="Chromosome"/>
</dbReference>
<sequence>MTSQLALPLTRSLAHESQAQVPRAKRIHVNRNLRLDTVAWVGFDMDYTLAIYRHPEMDRLSIEATVRKMVERKGRPESLLAMPFRSDFPIRGLHVDKKLGNVLKMDRYRYVKRAYHGMRELSKEERRQNYHSRPVRAGTKRYHWVDTLYALPEVTVYAAAIEHLEQQGIEVDYAQLFDEVRECIDIAHQDESIPGPIAADPDKYLVRDPNLGPTLHKLRSAGKKLFLLTNSRAEYTERVMSWMLDGQVSEYPRWRSYFDVVICAAKKPRFFQETELKFAPAQEGVVAPETAFVDGAIYQGGCLTELERLLKVASDEVLYVGDHIYGDVLRAKKETAWRTMMIVQEMGAELRVHDEVQTDLARIDELHSHCDTLFDELRFRQSQIKAIDRENEEREAELGRVAPSPAHAAARLTHRRAIDRIRARLHAIEEEQEELEAKVDRAFHPFWGSLFKAGPEVTSFGDQVEQYACLYTERVSNLLHYSPVHYFRGPRDRMPHEL</sequence>
<reference evidence="5 6" key="1">
    <citation type="submission" date="2015-03" db="EMBL/GenBank/DDBJ databases">
        <title>Genome assembly of Sandaracinus amylolyticus DSM 53668.</title>
        <authorList>
            <person name="Sharma G."/>
            <person name="Subramanian S."/>
        </authorList>
    </citation>
    <scope>NUCLEOTIDE SEQUENCE [LARGE SCALE GENOMIC DNA]</scope>
    <source>
        <strain evidence="5 6">DSM 53668</strain>
    </source>
</reference>
<dbReference type="InterPro" id="IPR008380">
    <property type="entry name" value="HAD-SF_hydro_IG_5-nucl"/>
</dbReference>
<proteinExistence type="inferred from homology"/>
<evidence type="ECO:0000256" key="3">
    <source>
        <dbReference type="ARBA" id="ARBA00022801"/>
    </source>
</evidence>
<dbReference type="STRING" id="927083.DB32_000516"/>
<dbReference type="EMBL" id="CP011125">
    <property type="protein sequence ID" value="AKF03367.1"/>
    <property type="molecule type" value="Genomic_DNA"/>
</dbReference>
<gene>
    <name evidence="5" type="ORF">DB32_000516</name>
</gene>
<evidence type="ECO:0000313" key="6">
    <source>
        <dbReference type="Proteomes" id="UP000034883"/>
    </source>
</evidence>
<evidence type="ECO:0000256" key="1">
    <source>
        <dbReference type="ARBA" id="ARBA00009589"/>
    </source>
</evidence>
<dbReference type="OrthoDB" id="1488958at2"/>
<dbReference type="GO" id="GO:0046872">
    <property type="term" value="F:metal ion binding"/>
    <property type="evidence" value="ECO:0007669"/>
    <property type="project" value="UniProtKB-KW"/>
</dbReference>
<dbReference type="RefSeq" id="WP_053230807.1">
    <property type="nucleotide sequence ID" value="NZ_CP011125.1"/>
</dbReference>
<comment type="similarity">
    <text evidence="1">Belongs to the 5'(3')-deoxyribonucleotidase family.</text>
</comment>
<dbReference type="AlphaFoldDB" id="A0A0F6VZ72"/>
<dbReference type="PANTHER" id="PTHR12103:SF15">
    <property type="entry name" value="CYTOSOLIC PURINE 5'-NUCLEOTIDASE"/>
    <property type="match status" value="1"/>
</dbReference>
<dbReference type="Pfam" id="PF05761">
    <property type="entry name" value="5_nucleotid"/>
    <property type="match status" value="1"/>
</dbReference>
<evidence type="ECO:0000313" key="5">
    <source>
        <dbReference type="EMBL" id="AKF03367.1"/>
    </source>
</evidence>
<keyword evidence="3 5" id="KW-0378">Hydrolase</keyword>
<dbReference type="SUPFAM" id="SSF56784">
    <property type="entry name" value="HAD-like"/>
    <property type="match status" value="1"/>
</dbReference>
<dbReference type="InterPro" id="IPR016695">
    <property type="entry name" value="Pur_nucleotidase"/>
</dbReference>